<dbReference type="PROSITE" id="PS51257">
    <property type="entry name" value="PROKAR_LIPOPROTEIN"/>
    <property type="match status" value="1"/>
</dbReference>
<organism evidence="5 6">
    <name type="scientific">Phenylobacterium montanum</name>
    <dbReference type="NCBI Taxonomy" id="2823693"/>
    <lineage>
        <taxon>Bacteria</taxon>
        <taxon>Pseudomonadati</taxon>
        <taxon>Pseudomonadota</taxon>
        <taxon>Alphaproteobacteria</taxon>
        <taxon>Caulobacterales</taxon>
        <taxon>Caulobacteraceae</taxon>
        <taxon>Phenylobacterium</taxon>
    </lineage>
</organism>
<dbReference type="EMBL" id="CP073078">
    <property type="protein sequence ID" value="QUD88577.1"/>
    <property type="molecule type" value="Genomic_DNA"/>
</dbReference>
<feature type="region of interest" description="Disordered" evidence="2">
    <location>
        <begin position="197"/>
        <end position="226"/>
    </location>
</feature>
<gene>
    <name evidence="5" type="ORF">KCG34_01410</name>
</gene>
<feature type="domain" description="LytR/CpsA/Psr regulator C-terminal" evidence="4">
    <location>
        <begin position="191"/>
        <end position="274"/>
    </location>
</feature>
<dbReference type="PROSITE" id="PS50005">
    <property type="entry name" value="TPR"/>
    <property type="match status" value="1"/>
</dbReference>
<feature type="chain" id="PRO_5037883131" evidence="3">
    <location>
        <begin position="24"/>
        <end position="291"/>
    </location>
</feature>
<dbReference type="SUPFAM" id="SSF48452">
    <property type="entry name" value="TPR-like"/>
    <property type="match status" value="1"/>
</dbReference>
<accession>A0A975IV32</accession>
<evidence type="ECO:0000256" key="2">
    <source>
        <dbReference type="SAM" id="MobiDB-lite"/>
    </source>
</evidence>
<dbReference type="RefSeq" id="WP_211938627.1">
    <property type="nucleotide sequence ID" value="NZ_CP073078.1"/>
</dbReference>
<keyword evidence="6" id="KW-1185">Reference proteome</keyword>
<name>A0A975IV32_9CAUL</name>
<protein>
    <submittedName>
        <fullName evidence="5">LytR C-terminal domain-containing protein</fullName>
    </submittedName>
</protein>
<dbReference type="Gene3D" id="1.25.40.10">
    <property type="entry name" value="Tetratricopeptide repeat domain"/>
    <property type="match status" value="1"/>
</dbReference>
<sequence length="291" mass="30958">MARFRTVRVAAPLLLMVSLGGCAHFPHFASWAPIRPAVPTKDHLIDHHDGYYAAARSAIERRDYAAALDLLQTAQEGKSDDVRVLNAFGVVYDKLGRFDLSQRYYAQARALDPSSTILANNLAYSAVMQGRMAAPAPALASAPAATTRPVTFANASLPVEEPARPVVVRLGFAQVQTQAQASAVTLAALPRLTIADASGRKDGGESVRGRLSDLGWTTPASAMPRTAPVARTTIRYRSDRAQAAHALARTLPNGAQLIDCGATCDQFELVLGQDAKPAPAKPNAPLTLKGR</sequence>
<feature type="repeat" description="TPR" evidence="1">
    <location>
        <begin position="82"/>
        <end position="115"/>
    </location>
</feature>
<dbReference type="AlphaFoldDB" id="A0A975IV32"/>
<keyword evidence="1" id="KW-0802">TPR repeat</keyword>
<reference evidence="5" key="1">
    <citation type="submission" date="2021-04" db="EMBL/GenBank/DDBJ databases">
        <title>The complete genome sequence of Caulobacter sp. S6.</title>
        <authorList>
            <person name="Tang Y."/>
            <person name="Ouyang W."/>
            <person name="Liu Q."/>
            <person name="Huang B."/>
            <person name="Guo Z."/>
            <person name="Lei P."/>
        </authorList>
    </citation>
    <scope>NUCLEOTIDE SEQUENCE</scope>
    <source>
        <strain evidence="5">S6</strain>
    </source>
</reference>
<evidence type="ECO:0000313" key="5">
    <source>
        <dbReference type="EMBL" id="QUD88577.1"/>
    </source>
</evidence>
<dbReference type="InterPro" id="IPR027381">
    <property type="entry name" value="LytR/CpsA/Psr_C"/>
</dbReference>
<evidence type="ECO:0000256" key="3">
    <source>
        <dbReference type="SAM" id="SignalP"/>
    </source>
</evidence>
<evidence type="ECO:0000256" key="1">
    <source>
        <dbReference type="PROSITE-ProRule" id="PRU00339"/>
    </source>
</evidence>
<dbReference type="KEGG" id="caul:KCG34_01410"/>
<dbReference type="Pfam" id="PF13399">
    <property type="entry name" value="LytR_C"/>
    <property type="match status" value="1"/>
</dbReference>
<dbReference type="Gene3D" id="3.30.70.2390">
    <property type="match status" value="1"/>
</dbReference>
<evidence type="ECO:0000313" key="6">
    <source>
        <dbReference type="Proteomes" id="UP000676409"/>
    </source>
</evidence>
<feature type="signal peptide" evidence="3">
    <location>
        <begin position="1"/>
        <end position="23"/>
    </location>
</feature>
<evidence type="ECO:0000259" key="4">
    <source>
        <dbReference type="Pfam" id="PF13399"/>
    </source>
</evidence>
<feature type="compositionally biased region" description="Basic and acidic residues" evidence="2">
    <location>
        <begin position="198"/>
        <end position="211"/>
    </location>
</feature>
<keyword evidence="3" id="KW-0732">Signal</keyword>
<dbReference type="InterPro" id="IPR011990">
    <property type="entry name" value="TPR-like_helical_dom_sf"/>
</dbReference>
<dbReference type="InterPro" id="IPR019734">
    <property type="entry name" value="TPR_rpt"/>
</dbReference>
<proteinExistence type="predicted"/>
<dbReference type="Proteomes" id="UP000676409">
    <property type="component" value="Chromosome"/>
</dbReference>